<evidence type="ECO:0000256" key="6">
    <source>
        <dbReference type="ARBA" id="ARBA00023136"/>
    </source>
</evidence>
<protein>
    <recommendedName>
        <fullName evidence="9">GOLD domain-containing protein</fullName>
    </recommendedName>
</protein>
<dbReference type="InterPro" id="IPR009038">
    <property type="entry name" value="GOLD_dom"/>
</dbReference>
<comment type="subcellular location">
    <subcellularLocation>
        <location evidence="1 7">Membrane</location>
        <topology evidence="1 7">Single-pass type I membrane protein</topology>
    </subcellularLocation>
</comment>
<organism evidence="10 11">
    <name type="scientific">Durusdinium trenchii</name>
    <dbReference type="NCBI Taxonomy" id="1381693"/>
    <lineage>
        <taxon>Eukaryota</taxon>
        <taxon>Sar</taxon>
        <taxon>Alveolata</taxon>
        <taxon>Dinophyceae</taxon>
        <taxon>Suessiales</taxon>
        <taxon>Symbiodiniaceae</taxon>
        <taxon>Durusdinium</taxon>
    </lineage>
</organism>
<dbReference type="PANTHER" id="PTHR22811">
    <property type="entry name" value="TRANSMEMBRANE EMP24 DOMAIN-CONTAINING PROTEIN"/>
    <property type="match status" value="1"/>
</dbReference>
<evidence type="ECO:0000256" key="7">
    <source>
        <dbReference type="RuleBase" id="RU003827"/>
    </source>
</evidence>
<dbReference type="InterPro" id="IPR015720">
    <property type="entry name" value="Emp24-like"/>
</dbReference>
<keyword evidence="3 7" id="KW-0812">Transmembrane</keyword>
<dbReference type="PROSITE" id="PS50866">
    <property type="entry name" value="GOLD"/>
    <property type="match status" value="1"/>
</dbReference>
<feature type="signal peptide" evidence="8">
    <location>
        <begin position="1"/>
        <end position="18"/>
    </location>
</feature>
<evidence type="ECO:0000256" key="3">
    <source>
        <dbReference type="ARBA" id="ARBA00022692"/>
    </source>
</evidence>
<evidence type="ECO:0000256" key="4">
    <source>
        <dbReference type="ARBA" id="ARBA00022729"/>
    </source>
</evidence>
<accession>A0ABP0RBM1</accession>
<keyword evidence="5" id="KW-1133">Transmembrane helix</keyword>
<evidence type="ECO:0000256" key="2">
    <source>
        <dbReference type="ARBA" id="ARBA00007104"/>
    </source>
</evidence>
<name>A0ABP0RBM1_9DINO</name>
<comment type="caution">
    <text evidence="10">The sequence shown here is derived from an EMBL/GenBank/DDBJ whole genome shotgun (WGS) entry which is preliminary data.</text>
</comment>
<gene>
    <name evidence="10" type="ORF">CCMP2556_LOCUS46442</name>
</gene>
<keyword evidence="6" id="KW-0472">Membrane</keyword>
<evidence type="ECO:0000256" key="5">
    <source>
        <dbReference type="ARBA" id="ARBA00022989"/>
    </source>
</evidence>
<feature type="chain" id="PRO_5045513603" description="GOLD domain-containing protein" evidence="8">
    <location>
        <begin position="19"/>
        <end position="231"/>
    </location>
</feature>
<evidence type="ECO:0000259" key="9">
    <source>
        <dbReference type="PROSITE" id="PS50866"/>
    </source>
</evidence>
<feature type="domain" description="GOLD" evidence="9">
    <location>
        <begin position="28"/>
        <end position="187"/>
    </location>
</feature>
<sequence>MGTASRCFLLIMWSTARAAYFFVEEGSERCFQQEVLENQVLRIAYNMNDKEVLNKAECKILVKSPSDEVVKDHALVDSHDGVLALVPKEPGPYSICVKCAGQGLLSSLGGGRKLRWSIAFEVLGASSLGLLPDPRNAAHLSHLKGTQAQVDVLLERINAISVENDYEKAFEAKFVKASEAVNMDVAAFKFLQIILITGVTAFQIHNLAKFLQRNKFLECCLPIAMRMKPMV</sequence>
<evidence type="ECO:0000313" key="10">
    <source>
        <dbReference type="EMBL" id="CAK9097979.1"/>
    </source>
</evidence>
<dbReference type="Proteomes" id="UP001642484">
    <property type="component" value="Unassembled WGS sequence"/>
</dbReference>
<comment type="similarity">
    <text evidence="2 7">Belongs to the EMP24/GP25L family.</text>
</comment>
<evidence type="ECO:0000256" key="1">
    <source>
        <dbReference type="ARBA" id="ARBA00004479"/>
    </source>
</evidence>
<evidence type="ECO:0000256" key="8">
    <source>
        <dbReference type="SAM" id="SignalP"/>
    </source>
</evidence>
<dbReference type="SMART" id="SM01190">
    <property type="entry name" value="EMP24_GP25L"/>
    <property type="match status" value="1"/>
</dbReference>
<proteinExistence type="inferred from homology"/>
<keyword evidence="11" id="KW-1185">Reference proteome</keyword>
<dbReference type="EMBL" id="CAXAMN010025794">
    <property type="protein sequence ID" value="CAK9097979.1"/>
    <property type="molecule type" value="Genomic_DNA"/>
</dbReference>
<evidence type="ECO:0000313" key="11">
    <source>
        <dbReference type="Proteomes" id="UP001642484"/>
    </source>
</evidence>
<keyword evidence="4 8" id="KW-0732">Signal</keyword>
<dbReference type="Pfam" id="PF01105">
    <property type="entry name" value="EMP24_GP25L"/>
    <property type="match status" value="1"/>
</dbReference>
<reference evidence="10 11" key="1">
    <citation type="submission" date="2024-02" db="EMBL/GenBank/DDBJ databases">
        <authorList>
            <person name="Chen Y."/>
            <person name="Shah S."/>
            <person name="Dougan E. K."/>
            <person name="Thang M."/>
            <person name="Chan C."/>
        </authorList>
    </citation>
    <scope>NUCLEOTIDE SEQUENCE [LARGE SCALE GENOMIC DNA]</scope>
</reference>